<proteinExistence type="predicted"/>
<accession>A0AA39KRP2</accession>
<evidence type="ECO:0000313" key="1">
    <source>
        <dbReference type="EMBL" id="KAK0171413.1"/>
    </source>
</evidence>
<organism evidence="1 2">
    <name type="scientific">Microctonus hyperodae</name>
    <name type="common">Parasitoid wasp</name>
    <dbReference type="NCBI Taxonomy" id="165561"/>
    <lineage>
        <taxon>Eukaryota</taxon>
        <taxon>Metazoa</taxon>
        <taxon>Ecdysozoa</taxon>
        <taxon>Arthropoda</taxon>
        <taxon>Hexapoda</taxon>
        <taxon>Insecta</taxon>
        <taxon>Pterygota</taxon>
        <taxon>Neoptera</taxon>
        <taxon>Endopterygota</taxon>
        <taxon>Hymenoptera</taxon>
        <taxon>Apocrita</taxon>
        <taxon>Ichneumonoidea</taxon>
        <taxon>Braconidae</taxon>
        <taxon>Euphorinae</taxon>
        <taxon>Microctonus</taxon>
    </lineage>
</organism>
<gene>
    <name evidence="1" type="ORF">PV327_011365</name>
</gene>
<feature type="non-terminal residue" evidence="1">
    <location>
        <position position="1"/>
    </location>
</feature>
<reference evidence="1" key="2">
    <citation type="submission" date="2023-03" db="EMBL/GenBank/DDBJ databases">
        <authorList>
            <person name="Inwood S.N."/>
            <person name="Skelly J.G."/>
            <person name="Guhlin J."/>
            <person name="Harrop T.W.R."/>
            <person name="Goldson S.G."/>
            <person name="Dearden P.K."/>
        </authorList>
    </citation>
    <scope>NUCLEOTIDE SEQUENCE</scope>
    <source>
        <strain evidence="1">Lincoln</strain>
        <tissue evidence="1">Whole body</tissue>
    </source>
</reference>
<dbReference type="Pfam" id="PF11901">
    <property type="entry name" value="DM9"/>
    <property type="match status" value="1"/>
</dbReference>
<reference evidence="1" key="1">
    <citation type="journal article" date="2023" name="bioRxiv">
        <title>Scaffold-level genome assemblies of two parasitoid biocontrol wasps reveal the parthenogenesis mechanism and an associated novel virus.</title>
        <authorList>
            <person name="Inwood S."/>
            <person name="Skelly J."/>
            <person name="Guhlin J."/>
            <person name="Harrop T."/>
            <person name="Goldson S."/>
            <person name="Dearden P."/>
        </authorList>
    </citation>
    <scope>NUCLEOTIDE SEQUENCE</scope>
    <source>
        <strain evidence="1">Lincoln</strain>
        <tissue evidence="1">Whole body</tissue>
    </source>
</reference>
<keyword evidence="2" id="KW-1185">Reference proteome</keyword>
<evidence type="ECO:0000313" key="2">
    <source>
        <dbReference type="Proteomes" id="UP001168972"/>
    </source>
</evidence>
<dbReference type="InterPro" id="IPR006616">
    <property type="entry name" value="DM9_repeat"/>
</dbReference>
<dbReference type="Proteomes" id="UP001168972">
    <property type="component" value="Unassembled WGS sequence"/>
</dbReference>
<sequence length="168" mass="19389">DGAHCLCLPNAYYNNHTGQCIIKYQWMNYTPELFKSFKLVYVVSDLKHPDIVGRLIDKNGDKIPLQGKIFVDKTDVLYNQSIKKSDNTEVLVIEFGQYDWIESRNGIKRDDAIEGGKIGDEIVYVCRVHDGHNFYAGVMIPSNHSCNVQSLNEYTKNYQLLIHKLIFR</sequence>
<dbReference type="EMBL" id="JAQQBR010000451">
    <property type="protein sequence ID" value="KAK0171413.1"/>
    <property type="molecule type" value="Genomic_DNA"/>
</dbReference>
<dbReference type="AlphaFoldDB" id="A0AA39KRP2"/>
<protein>
    <submittedName>
        <fullName evidence="1">Uncharacterized protein</fullName>
    </submittedName>
</protein>
<comment type="caution">
    <text evidence="1">The sequence shown here is derived from an EMBL/GenBank/DDBJ whole genome shotgun (WGS) entry which is preliminary data.</text>
</comment>
<name>A0AA39KRP2_MICHY</name>